<feature type="domain" description="Treble clef zinc finger" evidence="1">
    <location>
        <begin position="704"/>
        <end position="756"/>
    </location>
</feature>
<feature type="domain" description="Treble clef zinc finger" evidence="1">
    <location>
        <begin position="505"/>
        <end position="559"/>
    </location>
</feature>
<feature type="domain" description="Treble clef zinc finger" evidence="1">
    <location>
        <begin position="14"/>
        <end position="69"/>
    </location>
</feature>
<dbReference type="EMBL" id="QHJG01000044">
    <property type="protein sequence ID" value="PWY54112.1"/>
    <property type="molecule type" value="Genomic_DNA"/>
</dbReference>
<feature type="domain" description="Treble clef zinc finger" evidence="1">
    <location>
        <begin position="154"/>
        <end position="210"/>
    </location>
</feature>
<evidence type="ECO:0000313" key="3">
    <source>
        <dbReference type="EMBL" id="PWY54470.1"/>
    </source>
</evidence>
<reference evidence="2 5" key="1">
    <citation type="submission" date="2018-05" db="EMBL/GenBank/DDBJ databases">
        <title>Legionella qingyii sp.nov., whole genome shotgun sequence.</title>
        <authorList>
            <person name="Wu H."/>
            <person name="Zhu Q."/>
            <person name="Hu C."/>
        </authorList>
    </citation>
    <scope>NUCLEOTIDE SEQUENCE [LARGE SCALE GENOMIC DNA]</scope>
    <source>
        <strain evidence="2 5">HEB18</strain>
    </source>
</reference>
<dbReference type="Gene3D" id="3.40.960.10">
    <property type="entry name" value="VSR Endonuclease"/>
    <property type="match status" value="1"/>
</dbReference>
<dbReference type="Pfam" id="PF14311">
    <property type="entry name" value="DUF4379"/>
    <property type="match status" value="11"/>
</dbReference>
<feature type="domain" description="Treble clef zinc finger" evidence="1">
    <location>
        <begin position="574"/>
        <end position="627"/>
    </location>
</feature>
<dbReference type="EMBL" id="RZGX01000019">
    <property type="protein sequence ID" value="RUR21112.1"/>
    <property type="molecule type" value="Genomic_DNA"/>
</dbReference>
<accession>A0A317U0U4</accession>
<proteinExistence type="predicted"/>
<dbReference type="Proteomes" id="UP000247152">
    <property type="component" value="Unassembled WGS sequence"/>
</dbReference>
<comment type="caution">
    <text evidence="2">The sequence shown here is derived from an EMBL/GenBank/DDBJ whole genome shotgun (WGS) entry which is preliminary data.</text>
</comment>
<dbReference type="Proteomes" id="UP000287374">
    <property type="component" value="Unassembled WGS sequence"/>
</dbReference>
<name>A0A317U0U4_9GAMM</name>
<evidence type="ECO:0000313" key="6">
    <source>
        <dbReference type="Proteomes" id="UP000287374"/>
    </source>
</evidence>
<feature type="domain" description="Treble clef zinc finger" evidence="1">
    <location>
        <begin position="772"/>
        <end position="826"/>
    </location>
</feature>
<dbReference type="InterPro" id="IPR025487">
    <property type="entry name" value="DUF4379"/>
</dbReference>
<dbReference type="AlphaFoldDB" id="A0A317U0U4"/>
<keyword evidence="6" id="KW-1185">Reference proteome</keyword>
<feature type="domain" description="Treble clef zinc finger" evidence="1">
    <location>
        <begin position="225"/>
        <end position="278"/>
    </location>
</feature>
<dbReference type="PANTHER" id="PTHR37317">
    <property type="entry name" value="BLR8090 PROTEIN"/>
    <property type="match status" value="1"/>
</dbReference>
<evidence type="ECO:0000313" key="2">
    <source>
        <dbReference type="EMBL" id="PWY54112.1"/>
    </source>
</evidence>
<organism evidence="2 5">
    <name type="scientific">Legionella qingyii</name>
    <dbReference type="NCBI Taxonomy" id="2184757"/>
    <lineage>
        <taxon>Bacteria</taxon>
        <taxon>Pseudomonadati</taxon>
        <taxon>Pseudomonadota</taxon>
        <taxon>Gammaproteobacteria</taxon>
        <taxon>Legionellales</taxon>
        <taxon>Legionellaceae</taxon>
        <taxon>Legionella</taxon>
    </lineage>
</organism>
<dbReference type="RefSeq" id="WP_110143745.1">
    <property type="nucleotide sequence ID" value="NZ_QHJG01000034.1"/>
</dbReference>
<reference evidence="4 6" key="2">
    <citation type="submission" date="2018-12" db="EMBL/GenBank/DDBJ databases">
        <title>Legionella sp,whole genome shotgun sequence.</title>
        <authorList>
            <person name="Wu H."/>
        </authorList>
    </citation>
    <scope>NUCLEOTIDE SEQUENCE [LARGE SCALE GENOMIC DNA]</scope>
    <source>
        <strain evidence="6">km489</strain>
        <strain evidence="4">Km489</strain>
    </source>
</reference>
<feature type="domain" description="Treble clef zinc finger" evidence="1">
    <location>
        <begin position="294"/>
        <end position="347"/>
    </location>
</feature>
<feature type="domain" description="Treble clef zinc finger" evidence="1">
    <location>
        <begin position="841"/>
        <end position="897"/>
    </location>
</feature>
<dbReference type="PANTHER" id="PTHR37317:SF1">
    <property type="entry name" value="ZINC-RIBBON DOMAIN-CONTAINING PROTEIN-RELATED"/>
    <property type="match status" value="1"/>
</dbReference>
<sequence>MSIDNSLILRYPEISKEWDCIKNDPLTPGDVSSGSQKKVWWSCSKGHSYRATIANRTYRKSGCPYCSGKKACKDNCFSTLYPDIAKEWDLQKNENNKPEHYTPKSGKKFWWKCDLGHSYLSAIRSRTAGRGCPFCAGKMVCAENSLENLFPEVSKEWHPKLNGKKRPSNFTYGCKEKVWWFCEKGHVYQTAICERTRKSGPTSCPYCAGKKVSKENSLLALFPEIAKEWHPDKNQGKIPNEYTKGSGLKAWWKCPKGHEYKASIGARTRGSGCPNCSGAKVCKDNNIQELFPELASEWHPIKNGEVKPEFFTRGSNFKAWWICPRGHEYQSIIGDRTRGIGCKYCTNQTSKPELRILTELMVVFDEVINRESIDGSEIDIYIPELKIGIEYDGYYFHKGQKKTNRDNEKNKAVGDRGIKLIRVREKPLNKIDSSDICVGKNEITKKVINELLIIIKKLIPNKFHHKIDSYIGKNKFQNSMTFNQYLSYYPAPLPQHSLPVNYPGIAQEWDYEKNMPLVPESFSSGSGFKVWWICLSGHSYEATIVKRTNGRNCPFCSGKKVSKENSFALNYPSLANEWDNDKNEFSVAKYTKGSGYNAWWSCLQNHHYQSPIISRVQGSGCPYCNKRVVTKDNNIQMMYPNIAKHWHPTLNKGKSPVSFTKTSTFNAWWRCPKGHEYSRLIRTQIKYNDCPKCTSFGVLCPDVAKEWHPIRNAELSSFDFQKYSGKSVWWLCPKGHEYKTVIAYRAGGSGCPYCSGNQVCSDNCFANKYPNLALEWSDSKNDSKTPFDFTAGSSYKAWWQCKNKHIYQAAIIDRVQGNSCPYCAGKKANEDNSLAAIYPAIAIQWHPSKNGSLLPSQVTPGSGKVAWWICPQNHIYQKVIRDRCRIKNKDYCPRCNKTSAF</sequence>
<evidence type="ECO:0000313" key="4">
    <source>
        <dbReference type="EMBL" id="RUR21112.1"/>
    </source>
</evidence>
<gene>
    <name evidence="3" type="ORF">DGG96_17020</name>
    <name evidence="2" type="ORF">DGG96_18570</name>
    <name evidence="4" type="ORF">ELY20_13445</name>
</gene>
<protein>
    <recommendedName>
        <fullName evidence="1">Treble clef zinc finger domain-containing protein</fullName>
    </recommendedName>
</protein>
<feature type="domain" description="Treble clef zinc finger" evidence="1">
    <location>
        <begin position="84"/>
        <end position="138"/>
    </location>
</feature>
<feature type="domain" description="Treble clef zinc finger" evidence="1">
    <location>
        <begin position="642"/>
        <end position="694"/>
    </location>
</feature>
<dbReference type="EMBL" id="QHJG01000034">
    <property type="protein sequence ID" value="PWY54470.1"/>
    <property type="molecule type" value="Genomic_DNA"/>
</dbReference>
<dbReference type="OrthoDB" id="3196679at2"/>
<evidence type="ECO:0000259" key="1">
    <source>
        <dbReference type="Pfam" id="PF14311"/>
    </source>
</evidence>
<evidence type="ECO:0000313" key="5">
    <source>
        <dbReference type="Proteomes" id="UP000247152"/>
    </source>
</evidence>